<accession>E6QH90</accession>
<sequence>MGVIYRDVDIPDGQEAFLKINTRLAAHWSVIIRERTALPGAEQWAQVEPELHLLEKNPWKICPDLCMDYSEGALSHITGVWV</sequence>
<evidence type="ECO:0000259" key="1">
    <source>
        <dbReference type="Pfam" id="PF11953"/>
    </source>
</evidence>
<dbReference type="Pfam" id="PF11953">
    <property type="entry name" value="DUF3470"/>
    <property type="match status" value="1"/>
</dbReference>
<comment type="caution">
    <text evidence="2">The sequence shown here is derived from an EMBL/GenBank/DDBJ whole genome shotgun (WGS) entry which is preliminary data.</text>
</comment>
<proteinExistence type="predicted"/>
<organism evidence="2">
    <name type="scientific">mine drainage metagenome</name>
    <dbReference type="NCBI Taxonomy" id="410659"/>
    <lineage>
        <taxon>unclassified sequences</taxon>
        <taxon>metagenomes</taxon>
        <taxon>ecological metagenomes</taxon>
    </lineage>
</organism>
<reference evidence="2" key="1">
    <citation type="submission" date="2009-10" db="EMBL/GenBank/DDBJ databases">
        <title>Diversity of trophic interactions inside an arsenic-rich microbial ecosystem.</title>
        <authorList>
            <person name="Bertin P.N."/>
            <person name="Heinrich-Salmeron A."/>
            <person name="Pelletier E."/>
            <person name="Goulhen-Chollet F."/>
            <person name="Arsene-Ploetze F."/>
            <person name="Gallien S."/>
            <person name="Calteau A."/>
            <person name="Vallenet D."/>
            <person name="Casiot C."/>
            <person name="Chane-Woon-Ming B."/>
            <person name="Giloteaux L."/>
            <person name="Barakat M."/>
            <person name="Bonnefoy V."/>
            <person name="Bruneel O."/>
            <person name="Chandler M."/>
            <person name="Cleiss J."/>
            <person name="Duran R."/>
            <person name="Elbaz-Poulichet F."/>
            <person name="Fonknechten N."/>
            <person name="Lauga B."/>
            <person name="Mornico D."/>
            <person name="Ortet P."/>
            <person name="Schaeffer C."/>
            <person name="Siguier P."/>
            <person name="Alexander Thil Smith A."/>
            <person name="Van Dorsselaer A."/>
            <person name="Weissenbach J."/>
            <person name="Medigue C."/>
            <person name="Le Paslier D."/>
        </authorList>
    </citation>
    <scope>NUCLEOTIDE SEQUENCE</scope>
</reference>
<feature type="domain" description="Ferredoxin C-terminal" evidence="1">
    <location>
        <begin position="15"/>
        <end position="55"/>
    </location>
</feature>
<name>E6QH90_9ZZZZ</name>
<gene>
    <name evidence="2" type="ORF">CARN5_3165</name>
</gene>
<dbReference type="InterPro" id="IPR022569">
    <property type="entry name" value="Fd_C"/>
</dbReference>
<protein>
    <recommendedName>
        <fullName evidence="1">Ferredoxin C-terminal domain-containing protein</fullName>
    </recommendedName>
</protein>
<dbReference type="EMBL" id="CABP01000192">
    <property type="protein sequence ID" value="CBI06604.1"/>
    <property type="molecule type" value="Genomic_DNA"/>
</dbReference>
<dbReference type="AlphaFoldDB" id="E6QH90"/>
<evidence type="ECO:0000313" key="2">
    <source>
        <dbReference type="EMBL" id="CBI06604.1"/>
    </source>
</evidence>